<gene>
    <name evidence="2" type="ORF">NCTC8258_05916</name>
</gene>
<proteinExistence type="predicted"/>
<dbReference type="GO" id="GO:0003677">
    <property type="term" value="F:DNA binding"/>
    <property type="evidence" value="ECO:0007669"/>
    <property type="project" value="InterPro"/>
</dbReference>
<dbReference type="SMART" id="SM00354">
    <property type="entry name" value="HTH_LACI"/>
    <property type="match status" value="1"/>
</dbReference>
<dbReference type="Gene3D" id="1.10.260.40">
    <property type="entry name" value="lambda repressor-like DNA-binding domains"/>
    <property type="match status" value="1"/>
</dbReference>
<feature type="domain" description="HTH lacI-type" evidence="1">
    <location>
        <begin position="5"/>
        <end position="52"/>
    </location>
</feature>
<reference evidence="2 3" key="1">
    <citation type="submission" date="2018-06" db="EMBL/GenBank/DDBJ databases">
        <authorList>
            <consortium name="Pathogen Informatics"/>
            <person name="Doyle S."/>
        </authorList>
    </citation>
    <scope>NUCLEOTIDE SEQUENCE [LARGE SCALE GENOMIC DNA]</scope>
    <source>
        <strain evidence="2 3">NCTC8258</strain>
    </source>
</reference>
<dbReference type="Pfam" id="PF00356">
    <property type="entry name" value="LacI"/>
    <property type="match status" value="1"/>
</dbReference>
<dbReference type="AlphaFoldDB" id="A0A379WFM6"/>
<name>A0A379WFM6_SALET</name>
<dbReference type="GO" id="GO:0006355">
    <property type="term" value="P:regulation of DNA-templated transcription"/>
    <property type="evidence" value="ECO:0007669"/>
    <property type="project" value="InterPro"/>
</dbReference>
<dbReference type="SUPFAM" id="SSF47413">
    <property type="entry name" value="lambda repressor-like DNA-binding domains"/>
    <property type="match status" value="1"/>
</dbReference>
<protein>
    <submittedName>
        <fullName evidence="2">Regulatory protein</fullName>
    </submittedName>
</protein>
<accession>A0A379WFM6</accession>
<dbReference type="InterPro" id="IPR010982">
    <property type="entry name" value="Lambda_DNA-bd_dom_sf"/>
</dbReference>
<organism evidence="2 3">
    <name type="scientific">Salmonella enterica I</name>
    <dbReference type="NCBI Taxonomy" id="59201"/>
    <lineage>
        <taxon>Bacteria</taxon>
        <taxon>Pseudomonadati</taxon>
        <taxon>Pseudomonadota</taxon>
        <taxon>Gammaproteobacteria</taxon>
        <taxon>Enterobacterales</taxon>
        <taxon>Enterobacteriaceae</taxon>
        <taxon>Salmonella</taxon>
    </lineage>
</organism>
<evidence type="ECO:0000313" key="2">
    <source>
        <dbReference type="EMBL" id="SUH18097.1"/>
    </source>
</evidence>
<sequence>MRNHRISLQDIATLAGVTKMTVSRYIRSPKKVARETASVLRRSWRKLTTYQIARQLCC</sequence>
<evidence type="ECO:0000313" key="3">
    <source>
        <dbReference type="Proteomes" id="UP000255509"/>
    </source>
</evidence>
<evidence type="ECO:0000259" key="1">
    <source>
        <dbReference type="SMART" id="SM00354"/>
    </source>
</evidence>
<dbReference type="Proteomes" id="UP000255509">
    <property type="component" value="Unassembled WGS sequence"/>
</dbReference>
<dbReference type="InterPro" id="IPR000843">
    <property type="entry name" value="HTH_LacI"/>
</dbReference>
<dbReference type="PROSITE" id="PS00356">
    <property type="entry name" value="HTH_LACI_1"/>
    <property type="match status" value="1"/>
</dbReference>
<dbReference type="EMBL" id="UGXS01000004">
    <property type="protein sequence ID" value="SUH18097.1"/>
    <property type="molecule type" value="Genomic_DNA"/>
</dbReference>